<evidence type="ECO:0000313" key="1">
    <source>
        <dbReference type="EMBL" id="PZV34865.1"/>
    </source>
</evidence>
<dbReference type="OrthoDB" id="200074at2"/>
<gene>
    <name evidence="1" type="ORF">B5V02_30045</name>
</gene>
<accession>A0A2W7BVD6</accession>
<comment type="caution">
    <text evidence="1">The sequence shown here is derived from an EMBL/GenBank/DDBJ whole genome shotgun (WGS) entry which is preliminary data.</text>
</comment>
<name>A0A2W7BVD6_9HYPH</name>
<dbReference type="AlphaFoldDB" id="A0A2W7BVD6"/>
<sequence>MGAAARIYTPAEAAAVSGIGIKAVHNAIDKRIVDTVPSAVRRAGGIVRRALTGEDLLRLKLWYGVGATLPADRRHRLFEEIKAAPTAKTVRADDLLIIDVAEARKQLEARIVDLDEADAAIGRVKGVMGAEPVFKGTRIPVRMIMTMLAQGADEAEVLEGYPKLTPRMIELARIWVAAHPVRGRPKKLSEQGVKIKSSKSVVLKGDPRPSRRV</sequence>
<protein>
    <recommendedName>
        <fullName evidence="3">DUF433 domain-containing protein</fullName>
    </recommendedName>
</protein>
<dbReference type="Proteomes" id="UP000248616">
    <property type="component" value="Unassembled WGS sequence"/>
</dbReference>
<dbReference type="SUPFAM" id="SSF46689">
    <property type="entry name" value="Homeodomain-like"/>
    <property type="match status" value="1"/>
</dbReference>
<reference evidence="2" key="1">
    <citation type="submission" date="2017-03" db="EMBL/GenBank/DDBJ databases">
        <authorList>
            <person name="Safronova V.I."/>
            <person name="Sazanova A.L."/>
            <person name="Chirak E.R."/>
        </authorList>
    </citation>
    <scope>NUCLEOTIDE SEQUENCE [LARGE SCALE GENOMIC DNA]</scope>
    <source>
        <strain evidence="2">Ach-343</strain>
    </source>
</reference>
<dbReference type="RefSeq" id="WP_111547704.1">
    <property type="nucleotide sequence ID" value="NZ_MZXV01000064.1"/>
</dbReference>
<evidence type="ECO:0000313" key="2">
    <source>
        <dbReference type="Proteomes" id="UP000248616"/>
    </source>
</evidence>
<keyword evidence="2" id="KW-1185">Reference proteome</keyword>
<organism evidence="1 2">
    <name type="scientific">Mesorhizobium kowhaii</name>
    <dbReference type="NCBI Taxonomy" id="1300272"/>
    <lineage>
        <taxon>Bacteria</taxon>
        <taxon>Pseudomonadati</taxon>
        <taxon>Pseudomonadota</taxon>
        <taxon>Alphaproteobacteria</taxon>
        <taxon>Hyphomicrobiales</taxon>
        <taxon>Phyllobacteriaceae</taxon>
        <taxon>Mesorhizobium</taxon>
    </lineage>
</organism>
<evidence type="ECO:0008006" key="3">
    <source>
        <dbReference type="Google" id="ProtNLM"/>
    </source>
</evidence>
<dbReference type="InterPro" id="IPR007367">
    <property type="entry name" value="DUF433"/>
</dbReference>
<dbReference type="Gene3D" id="1.10.10.10">
    <property type="entry name" value="Winged helix-like DNA-binding domain superfamily/Winged helix DNA-binding domain"/>
    <property type="match status" value="1"/>
</dbReference>
<proteinExistence type="predicted"/>
<dbReference type="InterPro" id="IPR036388">
    <property type="entry name" value="WH-like_DNA-bd_sf"/>
</dbReference>
<dbReference type="Pfam" id="PF04255">
    <property type="entry name" value="DUF433"/>
    <property type="match status" value="1"/>
</dbReference>
<dbReference type="InterPro" id="IPR009057">
    <property type="entry name" value="Homeodomain-like_sf"/>
</dbReference>
<dbReference type="EMBL" id="MZXV01000064">
    <property type="protein sequence ID" value="PZV34865.1"/>
    <property type="molecule type" value="Genomic_DNA"/>
</dbReference>